<reference evidence="3 4" key="1">
    <citation type="submission" date="2020-06" db="EMBL/GenBank/DDBJ databases">
        <title>WGS assembly of Ceratodon purpureus strain R40.</title>
        <authorList>
            <person name="Carey S.B."/>
            <person name="Jenkins J."/>
            <person name="Shu S."/>
            <person name="Lovell J.T."/>
            <person name="Sreedasyam A."/>
            <person name="Maumus F."/>
            <person name="Tiley G.P."/>
            <person name="Fernandez-Pozo N."/>
            <person name="Barry K."/>
            <person name="Chen C."/>
            <person name="Wang M."/>
            <person name="Lipzen A."/>
            <person name="Daum C."/>
            <person name="Saski C.A."/>
            <person name="Payton A.C."/>
            <person name="Mcbreen J.C."/>
            <person name="Conrad R.E."/>
            <person name="Kollar L.M."/>
            <person name="Olsson S."/>
            <person name="Huttunen S."/>
            <person name="Landis J.B."/>
            <person name="Wickett N.J."/>
            <person name="Johnson M.G."/>
            <person name="Rensing S.A."/>
            <person name="Grimwood J."/>
            <person name="Schmutz J."/>
            <person name="Mcdaniel S.F."/>
        </authorList>
    </citation>
    <scope>NUCLEOTIDE SEQUENCE [LARGE SCALE GENOMIC DNA]</scope>
    <source>
        <strain evidence="3 4">R40</strain>
    </source>
</reference>
<feature type="transmembrane region" description="Helical" evidence="1">
    <location>
        <begin position="61"/>
        <end position="89"/>
    </location>
</feature>
<feature type="chain" id="PRO_5035780607" evidence="2">
    <location>
        <begin position="30"/>
        <end position="154"/>
    </location>
</feature>
<sequence>MMIRKTSIVGCLLVFLGGLLWCILQTVHSIQQWQPPSGEDMDPLCWPVVEAYLFLVAQLSLFVTVTLFAFMIPSLVMTWIVAVVIEYLFGIRIGKKGHRRLIEKGGDWAREMSWSTFKSAIREGKVFGGAAILTLFVLPWVLGKSNIFGGQGCH</sequence>
<feature type="transmembrane region" description="Helical" evidence="1">
    <location>
        <begin position="126"/>
        <end position="142"/>
    </location>
</feature>
<dbReference type="Proteomes" id="UP000822688">
    <property type="component" value="Chromosome 11"/>
</dbReference>
<keyword evidence="4" id="KW-1185">Reference proteome</keyword>
<name>A0A8T0GD71_CERPU</name>
<feature type="signal peptide" evidence="2">
    <location>
        <begin position="1"/>
        <end position="29"/>
    </location>
</feature>
<keyword evidence="1" id="KW-0472">Membrane</keyword>
<evidence type="ECO:0000313" key="4">
    <source>
        <dbReference type="Proteomes" id="UP000822688"/>
    </source>
</evidence>
<keyword evidence="1" id="KW-1133">Transmembrane helix</keyword>
<comment type="caution">
    <text evidence="3">The sequence shown here is derived from an EMBL/GenBank/DDBJ whole genome shotgun (WGS) entry which is preliminary data.</text>
</comment>
<keyword evidence="1" id="KW-0812">Transmembrane</keyword>
<proteinExistence type="predicted"/>
<dbReference type="EMBL" id="CM026432">
    <property type="protein sequence ID" value="KAG0555778.1"/>
    <property type="molecule type" value="Genomic_DNA"/>
</dbReference>
<evidence type="ECO:0000313" key="3">
    <source>
        <dbReference type="EMBL" id="KAG0555778.1"/>
    </source>
</evidence>
<keyword evidence="2" id="KW-0732">Signal</keyword>
<dbReference type="PANTHER" id="PTHR34656:SF1">
    <property type="entry name" value="PYRROLINE-5-CARBOXYLATE REDUCTASE"/>
    <property type="match status" value="1"/>
</dbReference>
<dbReference type="AlphaFoldDB" id="A0A8T0GD71"/>
<dbReference type="PANTHER" id="PTHR34656">
    <property type="entry name" value="PYRROLINE-5-CARBOXYLATE REDUCTASE"/>
    <property type="match status" value="1"/>
</dbReference>
<accession>A0A8T0GD71</accession>
<gene>
    <name evidence="3" type="ORF">KC19_11G002300</name>
</gene>
<protein>
    <submittedName>
        <fullName evidence="3">Uncharacterized protein</fullName>
    </submittedName>
</protein>
<evidence type="ECO:0000256" key="2">
    <source>
        <dbReference type="SAM" id="SignalP"/>
    </source>
</evidence>
<evidence type="ECO:0000256" key="1">
    <source>
        <dbReference type="SAM" id="Phobius"/>
    </source>
</evidence>
<organism evidence="3 4">
    <name type="scientific">Ceratodon purpureus</name>
    <name type="common">Fire moss</name>
    <name type="synonym">Dicranum purpureum</name>
    <dbReference type="NCBI Taxonomy" id="3225"/>
    <lineage>
        <taxon>Eukaryota</taxon>
        <taxon>Viridiplantae</taxon>
        <taxon>Streptophyta</taxon>
        <taxon>Embryophyta</taxon>
        <taxon>Bryophyta</taxon>
        <taxon>Bryophytina</taxon>
        <taxon>Bryopsida</taxon>
        <taxon>Dicranidae</taxon>
        <taxon>Pseudoditrichales</taxon>
        <taxon>Ditrichaceae</taxon>
        <taxon>Ceratodon</taxon>
    </lineage>
</organism>